<comment type="similarity">
    <text evidence="1">Belongs to the glycosyl hydrolase 16 family.</text>
</comment>
<keyword evidence="6" id="KW-1185">Reference proteome</keyword>
<keyword evidence="3" id="KW-0812">Transmembrane</keyword>
<feature type="domain" description="GH16" evidence="4">
    <location>
        <begin position="115"/>
        <end position="438"/>
    </location>
</feature>
<dbReference type="PANTHER" id="PTHR10963">
    <property type="entry name" value="GLYCOSYL HYDROLASE-RELATED"/>
    <property type="match status" value="1"/>
</dbReference>
<feature type="transmembrane region" description="Helical" evidence="3">
    <location>
        <begin position="97"/>
        <end position="118"/>
    </location>
</feature>
<dbReference type="AlphaFoldDB" id="A0AA40D0A4"/>
<dbReference type="InterPro" id="IPR000757">
    <property type="entry name" value="Beta-glucanase-like"/>
</dbReference>
<dbReference type="GO" id="GO:0004553">
    <property type="term" value="F:hydrolase activity, hydrolyzing O-glycosyl compounds"/>
    <property type="evidence" value="ECO:0007669"/>
    <property type="project" value="InterPro"/>
</dbReference>
<dbReference type="Gene3D" id="2.60.120.200">
    <property type="match status" value="1"/>
</dbReference>
<dbReference type="PANTHER" id="PTHR10963:SF55">
    <property type="entry name" value="GLYCOSIDE HYDROLASE FAMILY 16 PROTEIN"/>
    <property type="match status" value="1"/>
</dbReference>
<evidence type="ECO:0000256" key="2">
    <source>
        <dbReference type="SAM" id="MobiDB-lite"/>
    </source>
</evidence>
<organism evidence="5 6">
    <name type="scientific">Cercophora newfieldiana</name>
    <dbReference type="NCBI Taxonomy" id="92897"/>
    <lineage>
        <taxon>Eukaryota</taxon>
        <taxon>Fungi</taxon>
        <taxon>Dikarya</taxon>
        <taxon>Ascomycota</taxon>
        <taxon>Pezizomycotina</taxon>
        <taxon>Sordariomycetes</taxon>
        <taxon>Sordariomycetidae</taxon>
        <taxon>Sordariales</taxon>
        <taxon>Lasiosphaeriaceae</taxon>
        <taxon>Cercophora</taxon>
    </lineage>
</organism>
<feature type="region of interest" description="Disordered" evidence="2">
    <location>
        <begin position="1"/>
        <end position="74"/>
    </location>
</feature>
<dbReference type="PROSITE" id="PS51762">
    <property type="entry name" value="GH16_2"/>
    <property type="match status" value="1"/>
</dbReference>
<dbReference type="EMBL" id="JAULSV010000001">
    <property type="protein sequence ID" value="KAK0658056.1"/>
    <property type="molecule type" value="Genomic_DNA"/>
</dbReference>
<evidence type="ECO:0000256" key="1">
    <source>
        <dbReference type="ARBA" id="ARBA00006865"/>
    </source>
</evidence>
<proteinExistence type="inferred from homology"/>
<evidence type="ECO:0000313" key="5">
    <source>
        <dbReference type="EMBL" id="KAK0658056.1"/>
    </source>
</evidence>
<protein>
    <submittedName>
        <fullName evidence="5">Gram-negative bacteria binding protein</fullName>
    </submittedName>
</protein>
<keyword evidence="3" id="KW-0472">Membrane</keyword>
<reference evidence="5" key="1">
    <citation type="submission" date="2023-06" db="EMBL/GenBank/DDBJ databases">
        <title>Genome-scale phylogeny and comparative genomics of the fungal order Sordariales.</title>
        <authorList>
            <consortium name="Lawrence Berkeley National Laboratory"/>
            <person name="Hensen N."/>
            <person name="Bonometti L."/>
            <person name="Westerberg I."/>
            <person name="Brannstrom I.O."/>
            <person name="Guillou S."/>
            <person name="Cros-Aarteil S."/>
            <person name="Calhoun S."/>
            <person name="Haridas S."/>
            <person name="Kuo A."/>
            <person name="Mondo S."/>
            <person name="Pangilinan J."/>
            <person name="Riley R."/>
            <person name="Labutti K."/>
            <person name="Andreopoulos B."/>
            <person name="Lipzen A."/>
            <person name="Chen C."/>
            <person name="Yanf M."/>
            <person name="Daum C."/>
            <person name="Ng V."/>
            <person name="Clum A."/>
            <person name="Steindorff A."/>
            <person name="Ohm R."/>
            <person name="Martin F."/>
            <person name="Silar P."/>
            <person name="Natvig D."/>
            <person name="Lalanne C."/>
            <person name="Gautier V."/>
            <person name="Ament-Velasquez S.L."/>
            <person name="Kruys A."/>
            <person name="Hutchinson M.I."/>
            <person name="Powell A.J."/>
            <person name="Barry K."/>
            <person name="Miller A.N."/>
            <person name="Grigoriev I.V."/>
            <person name="Debuchy R."/>
            <person name="Gladieux P."/>
            <person name="Thoren M.H."/>
            <person name="Johannesson H."/>
        </authorList>
    </citation>
    <scope>NUCLEOTIDE SEQUENCE</scope>
    <source>
        <strain evidence="5">SMH2532-1</strain>
    </source>
</reference>
<dbReference type="GO" id="GO:0005975">
    <property type="term" value="P:carbohydrate metabolic process"/>
    <property type="evidence" value="ECO:0007669"/>
    <property type="project" value="InterPro"/>
</dbReference>
<dbReference type="InterPro" id="IPR013320">
    <property type="entry name" value="ConA-like_dom_sf"/>
</dbReference>
<dbReference type="Pfam" id="PF00722">
    <property type="entry name" value="Glyco_hydro_16"/>
    <property type="match status" value="1"/>
</dbReference>
<gene>
    <name evidence="5" type="ORF">B0T16DRAFT_453459</name>
</gene>
<keyword evidence="3" id="KW-1133">Transmembrane helix</keyword>
<evidence type="ECO:0000313" key="6">
    <source>
        <dbReference type="Proteomes" id="UP001174936"/>
    </source>
</evidence>
<evidence type="ECO:0000256" key="3">
    <source>
        <dbReference type="SAM" id="Phobius"/>
    </source>
</evidence>
<sequence length="467" mass="51864">MEMHSFKARPMRPASDARSGIDFLPQNPFGEKGPYVVSRPSSMRSGHFAKHVSSPPSESSSTPSAKPHAKFKSSRLTGEYEKPWLTNRDPRMKYDRIFFWVFGLIGCGIGAYLAYTGWTSFTPQNYCLQWEDDFRNGIDPAHWSFDIQTGGFGTGSFDWTTDDEQNAYTDGEGLHIVPTLTIESTDITEGQLLDGYTLNLTRDGTCTSTDYTQCSVRSNKTSDVIINPVRSARLVTRGKQTLKYGKIEVVAKLPKGDWLWPAIWMMPEESVYGVWPKSGEIDIMESRGNGRDGFGRNAVGGALHWGPSTELDQFQKTLGFSPLSRGDYSDDFHTFGVLWSPNYILVYVDFVLRQSIYVPFGKSAGDMYSRGGFGGMDVKGNGPPGNPWASSPNPNAPFDRDFYLILNVAVGGTSGYFPDGVDGKPWADKVNGSAKAFWQARNSWEPTWGQGDARGMTVKKVSMWNVC</sequence>
<accession>A0AA40D0A4</accession>
<dbReference type="Proteomes" id="UP001174936">
    <property type="component" value="Unassembled WGS sequence"/>
</dbReference>
<name>A0AA40D0A4_9PEZI</name>
<dbReference type="SUPFAM" id="SSF49899">
    <property type="entry name" value="Concanavalin A-like lectins/glucanases"/>
    <property type="match status" value="1"/>
</dbReference>
<feature type="compositionally biased region" description="Basic residues" evidence="2">
    <location>
        <begin position="1"/>
        <end position="10"/>
    </location>
</feature>
<evidence type="ECO:0000259" key="4">
    <source>
        <dbReference type="PROSITE" id="PS51762"/>
    </source>
</evidence>
<dbReference type="InterPro" id="IPR050546">
    <property type="entry name" value="Glycosyl_Hydrlase_16"/>
</dbReference>
<comment type="caution">
    <text evidence="5">The sequence shown here is derived from an EMBL/GenBank/DDBJ whole genome shotgun (WGS) entry which is preliminary data.</text>
</comment>
<feature type="compositionally biased region" description="Low complexity" evidence="2">
    <location>
        <begin position="53"/>
        <end position="64"/>
    </location>
</feature>